<evidence type="ECO:0000259" key="2">
    <source>
        <dbReference type="Pfam" id="PF20277"/>
    </source>
</evidence>
<dbReference type="AlphaFoldDB" id="A0A2T3JU60"/>
<dbReference type="EMBL" id="PYMP01000006">
    <property type="protein sequence ID" value="PSU52683.1"/>
    <property type="molecule type" value="Genomic_DNA"/>
</dbReference>
<organism evidence="4 6">
    <name type="scientific">Photobacterium phosphoreum</name>
    <dbReference type="NCBI Taxonomy" id="659"/>
    <lineage>
        <taxon>Bacteria</taxon>
        <taxon>Pseudomonadati</taxon>
        <taxon>Pseudomonadota</taxon>
        <taxon>Gammaproteobacteria</taxon>
        <taxon>Vibrionales</taxon>
        <taxon>Vibrionaceae</taxon>
        <taxon>Photobacterium</taxon>
    </lineage>
</organism>
<evidence type="ECO:0000313" key="5">
    <source>
        <dbReference type="Proteomes" id="UP000241405"/>
    </source>
</evidence>
<dbReference type="InterPro" id="IPR046921">
    <property type="entry name" value="ABC-3C_CTD11"/>
</dbReference>
<protein>
    <submittedName>
        <fullName evidence="4">Uncharacterized protein</fullName>
    </submittedName>
</protein>
<name>A0A2T3JU60_PHOPO</name>
<feature type="domain" description="HNH nuclease" evidence="1">
    <location>
        <begin position="41"/>
        <end position="95"/>
    </location>
</feature>
<proteinExistence type="predicted"/>
<comment type="caution">
    <text evidence="4">The sequence shown here is derived from an EMBL/GenBank/DDBJ whole genome shotgun (WGS) entry which is preliminary data.</text>
</comment>
<sequence>MLVNKRAPVLDTTKMSLLCEVEGQCPLCHCFLVDKKKITEEIGKTVRMFDVAHIYPLNPTPHELEILNGEELLCENIDSEDNFIALCKLCHKKYDTNKTVEEYRSLVKIKKILNKKRTIKKIWKDQELHSDIKIVANTIGEMGDPSNSESNLFMKAMKVTDKTDSTFGFPNIYKVEMYVRLYFISIQKTLKTIDREKPVSGFIRSQVRSNYQLLLLEGLNQTEIFNSMIDWFMSHTNIKDRDKSEILISYFIQSCEVFSNDNAR</sequence>
<reference evidence="5 6" key="1">
    <citation type="submission" date="2018-03" db="EMBL/GenBank/DDBJ databases">
        <title>Whole genome sequencing of Histamine producing bacteria.</title>
        <authorList>
            <person name="Butler K."/>
        </authorList>
    </citation>
    <scope>NUCLEOTIDE SEQUENCE [LARGE SCALE GENOMIC DNA]</scope>
    <source>
        <strain evidence="4 6">FS-6.1</strain>
        <strain evidence="3 5">FS-6.2</strain>
    </source>
</reference>
<evidence type="ECO:0000313" key="4">
    <source>
        <dbReference type="EMBL" id="PSU52683.1"/>
    </source>
</evidence>
<feature type="domain" description="ABC-three component systems C-terminal" evidence="2">
    <location>
        <begin position="124"/>
        <end position="258"/>
    </location>
</feature>
<dbReference type="Proteomes" id="UP000241618">
    <property type="component" value="Unassembled WGS sequence"/>
</dbReference>
<evidence type="ECO:0000259" key="1">
    <source>
        <dbReference type="Pfam" id="PF13391"/>
    </source>
</evidence>
<evidence type="ECO:0000313" key="3">
    <source>
        <dbReference type="EMBL" id="PSU26039.1"/>
    </source>
</evidence>
<dbReference type="EMBL" id="PYMO01000005">
    <property type="protein sequence ID" value="PSU26039.1"/>
    <property type="molecule type" value="Genomic_DNA"/>
</dbReference>
<evidence type="ECO:0000313" key="6">
    <source>
        <dbReference type="Proteomes" id="UP000241618"/>
    </source>
</evidence>
<accession>A0A2T3JU60</accession>
<dbReference type="RefSeq" id="WP_107189646.1">
    <property type="nucleotide sequence ID" value="NZ_PYMN01000007.1"/>
</dbReference>
<dbReference type="Pfam" id="PF20277">
    <property type="entry name" value="CTD11"/>
    <property type="match status" value="1"/>
</dbReference>
<dbReference type="Pfam" id="PF13391">
    <property type="entry name" value="HNH_2"/>
    <property type="match status" value="1"/>
</dbReference>
<dbReference type="Proteomes" id="UP000241405">
    <property type="component" value="Unassembled WGS sequence"/>
</dbReference>
<gene>
    <name evidence="4" type="ORF">C9J18_09050</name>
    <name evidence="3" type="ORF">CTM96_07990</name>
</gene>
<dbReference type="InterPro" id="IPR003615">
    <property type="entry name" value="HNH_nuc"/>
</dbReference>
<keyword evidence="5" id="KW-1185">Reference proteome</keyword>